<feature type="compositionally biased region" description="Low complexity" evidence="1">
    <location>
        <begin position="361"/>
        <end position="384"/>
    </location>
</feature>
<feature type="compositionally biased region" description="Low complexity" evidence="1">
    <location>
        <begin position="393"/>
        <end position="411"/>
    </location>
</feature>
<feature type="compositionally biased region" description="Pro residues" evidence="1">
    <location>
        <begin position="148"/>
        <end position="158"/>
    </location>
</feature>
<proteinExistence type="predicted"/>
<dbReference type="InterPro" id="IPR001932">
    <property type="entry name" value="PPM-type_phosphatase-like_dom"/>
</dbReference>
<evidence type="ECO:0000256" key="1">
    <source>
        <dbReference type="SAM" id="MobiDB-lite"/>
    </source>
</evidence>
<feature type="compositionally biased region" description="Pro residues" evidence="1">
    <location>
        <begin position="269"/>
        <end position="285"/>
    </location>
</feature>
<gene>
    <name evidence="3" type="ORF">FH965_30675</name>
</gene>
<reference evidence="3 4" key="1">
    <citation type="journal article" date="2019" name="J. Ind. Microbiol. Biotechnol.">
        <title>The complete genomic sequence of Streptomyces spectabilis NRRL-2792 and identification of secondary metabolite biosynthetic gene clusters.</title>
        <authorList>
            <person name="Sinha A."/>
            <person name="Phillips-Salemka S."/>
            <person name="Niraula T.A."/>
            <person name="Short K.A."/>
            <person name="Niraula N.P."/>
        </authorList>
    </citation>
    <scope>NUCLEOTIDE SEQUENCE [LARGE SCALE GENOMIC DNA]</scope>
    <source>
        <strain evidence="3 4">NRRL 2792</strain>
    </source>
</reference>
<dbReference type="AlphaFoldDB" id="A0A516RFG2"/>
<evidence type="ECO:0000313" key="3">
    <source>
        <dbReference type="EMBL" id="QDQ14385.1"/>
    </source>
</evidence>
<organism evidence="3 4">
    <name type="scientific">Streptomyces spectabilis</name>
    <dbReference type="NCBI Taxonomy" id="68270"/>
    <lineage>
        <taxon>Bacteria</taxon>
        <taxon>Bacillati</taxon>
        <taxon>Actinomycetota</taxon>
        <taxon>Actinomycetes</taxon>
        <taxon>Kitasatosporales</taxon>
        <taxon>Streptomycetaceae</taxon>
        <taxon>Streptomyces</taxon>
    </lineage>
</organism>
<feature type="compositionally biased region" description="Low complexity" evidence="1">
    <location>
        <begin position="175"/>
        <end position="199"/>
    </location>
</feature>
<dbReference type="PRINTS" id="PR01217">
    <property type="entry name" value="PRICHEXTENSN"/>
</dbReference>
<feature type="compositionally biased region" description="Pro residues" evidence="1">
    <location>
        <begin position="92"/>
        <end position="104"/>
    </location>
</feature>
<feature type="region of interest" description="Disordered" evidence="1">
    <location>
        <begin position="21"/>
        <end position="425"/>
    </location>
</feature>
<feature type="domain" description="PPM-type phosphatase" evidence="2">
    <location>
        <begin position="485"/>
        <end position="731"/>
    </location>
</feature>
<protein>
    <recommendedName>
        <fullName evidence="2">PPM-type phosphatase domain-containing protein</fullName>
    </recommendedName>
</protein>
<sequence length="753" mass="75760">MSQQGERPTGQEADWWAQLYDEAKDDTGPAAAGDSLDDRFASAAGTVAGAPPGPASAADSRGGRSAPAAGEQPPRDATAYAAGSARVGPADDGPPAPTRPPDPGGVPGQREVPSGEFRPKPPAGSAEPPPGRPWPPEPLSDRPRPEPTEPPAPAPSGRPSPSAGGAEPPPPSGRPRPGGAEPPASAPGARPSPSEGGVEPSPPSGRPWPGRAESPAPGPSAPAAGPPPPSGRPRPGGAEPPASAPGARPSPSAGGAEPPSAGPTAPSARPSPAPGDAGPPPPSGSPWPGSVEAHAPGARPSPSAGGAEPPPPSGSPWPEPAEPPAPARPPGAEPPRSPAAPPAAPPAPAGPAPVSPPAAPPRTDTPTYRAPAPWTPATPAGPVTFPSAPERPAVSPVRSSTESSSATVPASRTPETSAEPDAQGPVVEALELPARAYVGDGPPTYEAEPTGLPVADPDDLGNLVADTVLDGARYGSSTLRAVSVRGDSARYRAEPRRDALLTARFGSGDDALVLVAMATGARATAGAHRAAADACAWIGRAVGRSHARLAQDIRAARRGDLKSGLHRLTDRSLGKLRARAADLGLQPEEYTASLRCLLLPADPRCRTRVFFGVGSGGLFRLRGGEWQDIEPRVATTSGAAVVGFGSPPAETSEGDRLTMDLGITTPPSPYEPAPAPPRDPFRFRASVARPGDTLLLCTGGLAEPLRGEPELSRHLTRRWAEGGPPGLAAFLADTQVRVKGYADDRTAAAVWEA</sequence>
<dbReference type="EMBL" id="CP040916">
    <property type="protein sequence ID" value="QDQ14385.1"/>
    <property type="molecule type" value="Genomic_DNA"/>
</dbReference>
<feature type="compositionally biased region" description="Low complexity" evidence="1">
    <location>
        <begin position="233"/>
        <end position="268"/>
    </location>
</feature>
<feature type="compositionally biased region" description="Low complexity" evidence="1">
    <location>
        <begin position="286"/>
        <end position="307"/>
    </location>
</feature>
<dbReference type="Pfam" id="PF13672">
    <property type="entry name" value="PP2C_2"/>
    <property type="match status" value="1"/>
</dbReference>
<feature type="compositionally biased region" description="Pro residues" evidence="1">
    <location>
        <begin position="127"/>
        <end position="138"/>
    </location>
</feature>
<name>A0A516RFG2_STRST</name>
<dbReference type="Proteomes" id="UP000316806">
    <property type="component" value="Chromosome"/>
</dbReference>
<evidence type="ECO:0000259" key="2">
    <source>
        <dbReference type="Pfam" id="PF13672"/>
    </source>
</evidence>
<feature type="compositionally biased region" description="Pro residues" evidence="1">
    <location>
        <begin position="308"/>
        <end position="360"/>
    </location>
</feature>
<feature type="region of interest" description="Disordered" evidence="1">
    <location>
        <begin position="437"/>
        <end position="458"/>
    </location>
</feature>
<evidence type="ECO:0000313" key="4">
    <source>
        <dbReference type="Proteomes" id="UP000316806"/>
    </source>
</evidence>
<feature type="compositionally biased region" description="Low complexity" evidence="1">
    <location>
        <begin position="41"/>
        <end position="70"/>
    </location>
</feature>
<feature type="compositionally biased region" description="Pro residues" evidence="1">
    <location>
        <begin position="216"/>
        <end position="232"/>
    </location>
</feature>
<accession>A0A516RFG2</accession>